<dbReference type="AlphaFoldDB" id="A0A8S0RE63"/>
<feature type="compositionally biased region" description="Polar residues" evidence="1">
    <location>
        <begin position="405"/>
        <end position="420"/>
    </location>
</feature>
<dbReference type="Proteomes" id="UP000594638">
    <property type="component" value="Unassembled WGS sequence"/>
</dbReference>
<evidence type="ECO:0000313" key="3">
    <source>
        <dbReference type="EMBL" id="CAA2976957.1"/>
    </source>
</evidence>
<evidence type="ECO:0000313" key="4">
    <source>
        <dbReference type="Proteomes" id="UP000594638"/>
    </source>
</evidence>
<proteinExistence type="predicted"/>
<dbReference type="Gramene" id="OE9A030834T1">
    <property type="protein sequence ID" value="OE9A030834C1"/>
    <property type="gene ID" value="OE9A030834"/>
</dbReference>
<feature type="compositionally biased region" description="Acidic residues" evidence="1">
    <location>
        <begin position="361"/>
        <end position="383"/>
    </location>
</feature>
<evidence type="ECO:0000256" key="1">
    <source>
        <dbReference type="SAM" id="MobiDB-lite"/>
    </source>
</evidence>
<dbReference type="Pfam" id="PF03732">
    <property type="entry name" value="Retrotrans_gag"/>
    <property type="match status" value="1"/>
</dbReference>
<sequence length="420" mass="46949">RSDKSQCSATSQYNPAHPLTRLKSEKFGIKPSEFPLPSIKRARKTPPESDSETLSSTSSIPTPSPRSQPPTSSSQNTHPSSTNPPLQSSKTIISSSSQHQGSPSILSLTSNSVMAQSPWNNPGAVLMPPPLSPIPAHPEKWLPKFNPETGMLAKEHINNFMLSVNLNGVTNEDVVVRLFPYTMQGTAGSWYFSLPSGSITSWDIFQSQFLTKFIDDRSNTTLINDLSNLKAEAREPIKYFNLRFNKILNKIPAASQPGEEVRCEWYITALPSNLAIFIDRANKTTLVENLIEALAIEKRVVAIEKRSAIEERLQKVLKAMSNEMIDIKKQVAETSSKKPYKAFKRNPPMEVKPPNTISNVESEEEEEEEENTTEGQTDDEEVVELQGMWDFILPQEEDQEAFPVSTRSKNQLDPPQTTHK</sequence>
<dbReference type="OrthoDB" id="911638at2759"/>
<dbReference type="PANTHER" id="PTHR33223">
    <property type="entry name" value="CCHC-TYPE DOMAIN-CONTAINING PROTEIN"/>
    <property type="match status" value="1"/>
</dbReference>
<dbReference type="InterPro" id="IPR005162">
    <property type="entry name" value="Retrotrans_gag_dom"/>
</dbReference>
<feature type="compositionally biased region" description="Low complexity" evidence="1">
    <location>
        <begin position="69"/>
        <end position="105"/>
    </location>
</feature>
<gene>
    <name evidence="3" type="ORF">OLEA9_A030834</name>
</gene>
<feature type="compositionally biased region" description="Low complexity" evidence="1">
    <location>
        <begin position="52"/>
        <end position="61"/>
    </location>
</feature>
<protein>
    <recommendedName>
        <fullName evidence="2">Retrotransposon gag domain-containing protein</fullName>
    </recommendedName>
</protein>
<dbReference type="PANTHER" id="PTHR33223:SF6">
    <property type="entry name" value="CCHC-TYPE DOMAIN-CONTAINING PROTEIN"/>
    <property type="match status" value="1"/>
</dbReference>
<feature type="compositionally biased region" description="Polar residues" evidence="1">
    <location>
        <begin position="1"/>
        <end position="14"/>
    </location>
</feature>
<keyword evidence="4" id="KW-1185">Reference proteome</keyword>
<organism evidence="3 4">
    <name type="scientific">Olea europaea subsp. europaea</name>
    <dbReference type="NCBI Taxonomy" id="158383"/>
    <lineage>
        <taxon>Eukaryota</taxon>
        <taxon>Viridiplantae</taxon>
        <taxon>Streptophyta</taxon>
        <taxon>Embryophyta</taxon>
        <taxon>Tracheophyta</taxon>
        <taxon>Spermatophyta</taxon>
        <taxon>Magnoliopsida</taxon>
        <taxon>eudicotyledons</taxon>
        <taxon>Gunneridae</taxon>
        <taxon>Pentapetalae</taxon>
        <taxon>asterids</taxon>
        <taxon>lamiids</taxon>
        <taxon>Lamiales</taxon>
        <taxon>Oleaceae</taxon>
        <taxon>Oleeae</taxon>
        <taxon>Olea</taxon>
    </lineage>
</organism>
<dbReference type="EMBL" id="CACTIH010002666">
    <property type="protein sequence ID" value="CAA2976957.1"/>
    <property type="molecule type" value="Genomic_DNA"/>
</dbReference>
<evidence type="ECO:0000259" key="2">
    <source>
        <dbReference type="Pfam" id="PF03732"/>
    </source>
</evidence>
<feature type="region of interest" description="Disordered" evidence="1">
    <location>
        <begin position="336"/>
        <end position="420"/>
    </location>
</feature>
<feature type="region of interest" description="Disordered" evidence="1">
    <location>
        <begin position="1"/>
        <end position="105"/>
    </location>
</feature>
<reference evidence="3 4" key="1">
    <citation type="submission" date="2019-12" db="EMBL/GenBank/DDBJ databases">
        <authorList>
            <person name="Alioto T."/>
            <person name="Alioto T."/>
            <person name="Gomez Garrido J."/>
        </authorList>
    </citation>
    <scope>NUCLEOTIDE SEQUENCE [LARGE SCALE GENOMIC DNA]</scope>
</reference>
<accession>A0A8S0RE63</accession>
<feature type="non-terminal residue" evidence="3">
    <location>
        <position position="420"/>
    </location>
</feature>
<feature type="domain" description="Retrotransposon gag" evidence="2">
    <location>
        <begin position="177"/>
        <end position="254"/>
    </location>
</feature>
<name>A0A8S0RE63_OLEEU</name>
<comment type="caution">
    <text evidence="3">The sequence shown here is derived from an EMBL/GenBank/DDBJ whole genome shotgun (WGS) entry which is preliminary data.</text>
</comment>